<dbReference type="InterPro" id="IPR050309">
    <property type="entry name" value="Type-B_Carboxylest/Lipase"/>
</dbReference>
<sequence>MSGGPKPPFIFLNPDNQRSLPRNPFHPRQPLHGPIAFTKLGPVRGFKMRVTESREIFAFTGVPYGESTAGKNRFSDPVPRRPWGGTWDATFPSPYCVQRNSVNMGRLSGKEDCLFLDIYTPRLPSKTMRNDTGSLLPVIIWSPAGIHYYGRSRFYGPKYFLREDVILVPINIRYGVFGFFSTGDEISPGNAGLRDQGLAIQWVHEHIRNFGGDPNRIVLGGLSSGGTDSHMMLFVNHPSRKLLKGIIAQSGTAFYTYLDTAGRVRRASDKVAEGVNCPKSTKGGGNSRKMVECLRKIDPKILLQQTAMSSPRDVTFPPEMFNPTLEFGGNSSFLSRKPEEVYKSGDVPPIPVIITRTSRESCGFLTLGRGVIAPVLSIPQVYNFIFPKVFKMMGTSGDRNVSEAEGRKSLEVLNRIYFNKNTTPNLLRRKEWWQFCDMLTDAGYTAPMWKAIEMHHKLAPSYAYVLSLQADISQVTRLAISNRREASHGTDYVFLFNNSRLLPPHQPGSAIDKASRRLINMLVNFATYGTPYYRNSEGKLLNIWKPVTDMRNPVALDVGLVNGIEMTRDPVALLNRWRVWDQLRF</sequence>
<evidence type="ECO:0000256" key="5">
    <source>
        <dbReference type="RuleBase" id="RU361235"/>
    </source>
</evidence>
<dbReference type="InterPro" id="IPR019819">
    <property type="entry name" value="Carboxylesterase_B_CS"/>
</dbReference>
<dbReference type="PANTHER" id="PTHR11559">
    <property type="entry name" value="CARBOXYLESTERASE"/>
    <property type="match status" value="1"/>
</dbReference>
<evidence type="ECO:0000313" key="8">
    <source>
        <dbReference type="Proteomes" id="UP000094527"/>
    </source>
</evidence>
<keyword evidence="3 5" id="KW-0378">Hydrolase</keyword>
<evidence type="ECO:0000256" key="3">
    <source>
        <dbReference type="ARBA" id="ARBA00022801"/>
    </source>
</evidence>
<proteinExistence type="inferred from homology"/>
<feature type="domain" description="Carboxylesterase type B" evidence="6">
    <location>
        <begin position="34"/>
        <end position="552"/>
    </location>
</feature>
<dbReference type="InterPro" id="IPR002018">
    <property type="entry name" value="CarbesteraseB"/>
</dbReference>
<dbReference type="InterPro" id="IPR029058">
    <property type="entry name" value="AB_hydrolase_fold"/>
</dbReference>
<dbReference type="SUPFAM" id="SSF53474">
    <property type="entry name" value="alpha/beta-Hydrolases"/>
    <property type="match status" value="1"/>
</dbReference>
<dbReference type="OrthoDB" id="6110768at2759"/>
<dbReference type="InterPro" id="IPR019826">
    <property type="entry name" value="Carboxylesterase_B_AS"/>
</dbReference>
<evidence type="ECO:0000256" key="4">
    <source>
        <dbReference type="ARBA" id="ARBA00023180"/>
    </source>
</evidence>
<dbReference type="Pfam" id="PF00135">
    <property type="entry name" value="COesterase"/>
    <property type="match status" value="1"/>
</dbReference>
<name>A0A1D2MKU8_ORCCI</name>
<keyword evidence="2" id="KW-0719">Serine esterase</keyword>
<dbReference type="EC" id="3.1.1.-" evidence="5"/>
<protein>
    <recommendedName>
        <fullName evidence="5">Carboxylic ester hydrolase</fullName>
        <ecNumber evidence="5">3.1.1.-</ecNumber>
    </recommendedName>
</protein>
<comment type="caution">
    <text evidence="7">The sequence shown here is derived from an EMBL/GenBank/DDBJ whole genome shotgun (WGS) entry which is preliminary data.</text>
</comment>
<dbReference type="AlphaFoldDB" id="A0A1D2MKU8"/>
<organism evidence="7 8">
    <name type="scientific">Orchesella cincta</name>
    <name type="common">Springtail</name>
    <name type="synonym">Podura cincta</name>
    <dbReference type="NCBI Taxonomy" id="48709"/>
    <lineage>
        <taxon>Eukaryota</taxon>
        <taxon>Metazoa</taxon>
        <taxon>Ecdysozoa</taxon>
        <taxon>Arthropoda</taxon>
        <taxon>Hexapoda</taxon>
        <taxon>Collembola</taxon>
        <taxon>Entomobryomorpha</taxon>
        <taxon>Entomobryoidea</taxon>
        <taxon>Orchesellidae</taxon>
        <taxon>Orchesellinae</taxon>
        <taxon>Orchesella</taxon>
    </lineage>
</organism>
<gene>
    <name evidence="7" type="ORF">Ocin01_13100</name>
</gene>
<evidence type="ECO:0000259" key="6">
    <source>
        <dbReference type="Pfam" id="PF00135"/>
    </source>
</evidence>
<dbReference type="Proteomes" id="UP000094527">
    <property type="component" value="Unassembled WGS sequence"/>
</dbReference>
<reference evidence="7 8" key="1">
    <citation type="journal article" date="2016" name="Genome Biol. Evol.">
        <title>Gene Family Evolution Reflects Adaptation to Soil Environmental Stressors in the Genome of the Collembolan Orchesella cincta.</title>
        <authorList>
            <person name="Faddeeva-Vakhrusheva A."/>
            <person name="Derks M.F."/>
            <person name="Anvar S.Y."/>
            <person name="Agamennone V."/>
            <person name="Suring W."/>
            <person name="Smit S."/>
            <person name="van Straalen N.M."/>
            <person name="Roelofs D."/>
        </authorList>
    </citation>
    <scope>NUCLEOTIDE SEQUENCE [LARGE SCALE GENOMIC DNA]</scope>
    <source>
        <tissue evidence="7">Mixed pool</tissue>
    </source>
</reference>
<keyword evidence="8" id="KW-1185">Reference proteome</keyword>
<dbReference type="PROSITE" id="PS00941">
    <property type="entry name" value="CARBOXYLESTERASE_B_2"/>
    <property type="match status" value="1"/>
</dbReference>
<evidence type="ECO:0000256" key="2">
    <source>
        <dbReference type="ARBA" id="ARBA00022487"/>
    </source>
</evidence>
<dbReference type="PROSITE" id="PS00122">
    <property type="entry name" value="CARBOXYLESTERASE_B_1"/>
    <property type="match status" value="1"/>
</dbReference>
<keyword evidence="4" id="KW-0325">Glycoprotein</keyword>
<dbReference type="EMBL" id="LJIJ01000952">
    <property type="protein sequence ID" value="ODM93583.1"/>
    <property type="molecule type" value="Genomic_DNA"/>
</dbReference>
<accession>A0A1D2MKU8</accession>
<comment type="similarity">
    <text evidence="1 5">Belongs to the type-B carboxylesterase/lipase family.</text>
</comment>
<dbReference type="GO" id="GO:0052689">
    <property type="term" value="F:carboxylic ester hydrolase activity"/>
    <property type="evidence" value="ECO:0007669"/>
    <property type="project" value="UniProtKB-KW"/>
</dbReference>
<dbReference type="Gene3D" id="3.40.50.1820">
    <property type="entry name" value="alpha/beta hydrolase"/>
    <property type="match status" value="1"/>
</dbReference>
<evidence type="ECO:0000313" key="7">
    <source>
        <dbReference type="EMBL" id="ODM93583.1"/>
    </source>
</evidence>
<dbReference type="STRING" id="48709.A0A1D2MKU8"/>
<evidence type="ECO:0000256" key="1">
    <source>
        <dbReference type="ARBA" id="ARBA00005964"/>
    </source>
</evidence>